<evidence type="ECO:0000256" key="1">
    <source>
        <dbReference type="SAM" id="MobiDB-lite"/>
    </source>
</evidence>
<dbReference type="RefSeq" id="XP_007805160.1">
    <property type="nucleotide sequence ID" value="XM_007806969.1"/>
</dbReference>
<feature type="compositionally biased region" description="Pro residues" evidence="1">
    <location>
        <begin position="392"/>
        <end position="402"/>
    </location>
</feature>
<dbReference type="HOGENOM" id="CLU_030888_0_0_1"/>
<dbReference type="OrthoDB" id="5394233at2759"/>
<organism evidence="2 3">
    <name type="scientific">Endocarpon pusillum (strain Z07020 / HMAS-L-300199)</name>
    <name type="common">Lichen-forming fungus</name>
    <dbReference type="NCBI Taxonomy" id="1263415"/>
    <lineage>
        <taxon>Eukaryota</taxon>
        <taxon>Fungi</taxon>
        <taxon>Dikarya</taxon>
        <taxon>Ascomycota</taxon>
        <taxon>Pezizomycotina</taxon>
        <taxon>Eurotiomycetes</taxon>
        <taxon>Chaetothyriomycetidae</taxon>
        <taxon>Verrucariales</taxon>
        <taxon>Verrucariaceae</taxon>
        <taxon>Endocarpon</taxon>
    </lineage>
</organism>
<feature type="compositionally biased region" description="Pro residues" evidence="1">
    <location>
        <begin position="461"/>
        <end position="470"/>
    </location>
</feature>
<dbReference type="AlphaFoldDB" id="U1HG56"/>
<sequence>MPFDFKQFDVKCSAMTAEELQKEWEHYTRLISGAATSTAVSGVAMPLTLGVSAIGIGLAAPAIHNARKKREIIEMHLNRRGTKHSTRKRDVLTPMAISGTVGVVTLGVGSMGADAITNKAVEHGVCAIAEQELLVKATTHLAVDAAAMAGEEAHMKHKKAAEAYKPAQMPVALSTYAGNAPSVSQGAPNLWNSLPAQQSTPLDSKSPYLDPNQKATPHISMPSTPIPPPYMPDRPDLEIYNAPKSDSISYFPQPPTSQQPGNQCYSTPTFTPVVRPSFLNGDSTSMNYTSSISSQMSQLHLGNTNYPPPPTSQYSEHQLTMGPSPFSPSASPFSANSNLSQSYRPPFQTYTLSSPQSACGSQAPQDSYTSPAPQPFYPTPVPTPQAESKQYFPPPPQSPNPTPRTDSKPPYLAQPPQNFYPTPIATPQTDLKQYFPSSPQSFYSTTGPTPASSRPTESNPYFPPPPQSAT</sequence>
<dbReference type="GeneID" id="19236115"/>
<protein>
    <submittedName>
        <fullName evidence="2">Uncharacterized protein</fullName>
    </submittedName>
</protein>
<keyword evidence="3" id="KW-1185">Reference proteome</keyword>
<reference evidence="3" key="1">
    <citation type="journal article" date="2014" name="BMC Genomics">
        <title>Genome characteristics reveal the impact of lichenization on lichen-forming fungus Endocarpon pusillum Hedwig (Verrucariales, Ascomycota).</title>
        <authorList>
            <person name="Wang Y.-Y."/>
            <person name="Liu B."/>
            <person name="Zhang X.-Y."/>
            <person name="Zhou Q.-M."/>
            <person name="Zhang T."/>
            <person name="Li H."/>
            <person name="Yu Y.-F."/>
            <person name="Zhang X.-L."/>
            <person name="Hao X.-Y."/>
            <person name="Wang M."/>
            <person name="Wang L."/>
            <person name="Wei J.-C."/>
        </authorList>
    </citation>
    <scope>NUCLEOTIDE SEQUENCE [LARGE SCALE GENOMIC DNA]</scope>
    <source>
        <strain evidence="3">Z07020 / HMAS-L-300199</strain>
    </source>
</reference>
<feature type="region of interest" description="Disordered" evidence="1">
    <location>
        <begin position="299"/>
        <end position="470"/>
    </location>
</feature>
<dbReference type="EMBL" id="KE721469">
    <property type="protein sequence ID" value="ERF69100.1"/>
    <property type="molecule type" value="Genomic_DNA"/>
</dbReference>
<feature type="compositionally biased region" description="Polar residues" evidence="1">
    <location>
        <begin position="258"/>
        <end position="269"/>
    </location>
</feature>
<evidence type="ECO:0000313" key="3">
    <source>
        <dbReference type="Proteomes" id="UP000019373"/>
    </source>
</evidence>
<feature type="compositionally biased region" description="Polar residues" evidence="1">
    <location>
        <begin position="339"/>
        <end position="370"/>
    </location>
</feature>
<feature type="region of interest" description="Disordered" evidence="1">
    <location>
        <begin position="188"/>
        <end position="269"/>
    </location>
</feature>
<accession>U1HG56</accession>
<feature type="compositionally biased region" description="Low complexity" evidence="1">
    <location>
        <begin position="323"/>
        <end position="338"/>
    </location>
</feature>
<dbReference type="Proteomes" id="UP000019373">
    <property type="component" value="Unassembled WGS sequence"/>
</dbReference>
<evidence type="ECO:0000313" key="2">
    <source>
        <dbReference type="EMBL" id="ERF69100.1"/>
    </source>
</evidence>
<feature type="compositionally biased region" description="Pro residues" evidence="1">
    <location>
        <begin position="372"/>
        <end position="383"/>
    </location>
</feature>
<gene>
    <name evidence="2" type="ORF">EPUS_01056</name>
</gene>
<feature type="compositionally biased region" description="Polar residues" evidence="1">
    <location>
        <begin position="415"/>
        <end position="459"/>
    </location>
</feature>
<proteinExistence type="predicted"/>
<feature type="compositionally biased region" description="Polar residues" evidence="1">
    <location>
        <begin position="188"/>
        <end position="203"/>
    </location>
</feature>
<name>U1HG56_ENDPU</name>
<dbReference type="eggNOG" id="ENOG502RXYW">
    <property type="taxonomic scope" value="Eukaryota"/>
</dbReference>